<feature type="non-terminal residue" evidence="2">
    <location>
        <position position="1"/>
    </location>
</feature>
<feature type="region of interest" description="Disordered" evidence="1">
    <location>
        <begin position="107"/>
        <end position="175"/>
    </location>
</feature>
<feature type="region of interest" description="Disordered" evidence="1">
    <location>
        <begin position="277"/>
        <end position="307"/>
    </location>
</feature>
<proteinExistence type="predicted"/>
<dbReference type="EMBL" id="CADCUU010000158">
    <property type="protein sequence ID" value="CAA9403252.1"/>
    <property type="molecule type" value="Genomic_DNA"/>
</dbReference>
<dbReference type="AlphaFoldDB" id="A0A6J4P0V6"/>
<organism evidence="2">
    <name type="scientific">uncultured Rubellimicrobium sp</name>
    <dbReference type="NCBI Taxonomy" id="543078"/>
    <lineage>
        <taxon>Bacteria</taxon>
        <taxon>Pseudomonadati</taxon>
        <taxon>Pseudomonadota</taxon>
        <taxon>Alphaproteobacteria</taxon>
        <taxon>Rhodobacterales</taxon>
        <taxon>Roseobacteraceae</taxon>
        <taxon>Rubellimicrobium</taxon>
        <taxon>environmental samples</taxon>
    </lineage>
</organism>
<feature type="region of interest" description="Disordered" evidence="1">
    <location>
        <begin position="1"/>
        <end position="37"/>
    </location>
</feature>
<name>A0A6J4P0V6_9RHOB</name>
<gene>
    <name evidence="2" type="ORF">AVDCRST_MAG15-1132</name>
</gene>
<accession>A0A6J4P0V6</accession>
<feature type="non-terminal residue" evidence="2">
    <location>
        <position position="307"/>
    </location>
</feature>
<evidence type="ECO:0000313" key="2">
    <source>
        <dbReference type="EMBL" id="CAA9403252.1"/>
    </source>
</evidence>
<reference evidence="2" key="1">
    <citation type="submission" date="2020-02" db="EMBL/GenBank/DDBJ databases">
        <authorList>
            <person name="Meier V. D."/>
        </authorList>
    </citation>
    <scope>NUCLEOTIDE SEQUENCE</scope>
    <source>
        <strain evidence="2">AVDCRST_MAG15</strain>
    </source>
</reference>
<feature type="compositionally biased region" description="Basic and acidic residues" evidence="1">
    <location>
        <begin position="277"/>
        <end position="291"/>
    </location>
</feature>
<protein>
    <submittedName>
        <fullName evidence="2">Membrane protein</fullName>
    </submittedName>
</protein>
<sequence length="307" mass="30611">GGGGGAPAPGGRSDDRRAARRGHPVDGGDGPSVRRHDRDREACGLRRAGGAVCIPALCPGAPLCRADALAAVAGAADARAGPAVRDAGRCAYAWRALLVLRHDAHPARGGHGDELPQPGLCHDRRRAVPGGAVGGAEAPGRGRRHGRGAGDPAARPAGGGARAHRHAGHRAGLCGGLPHRQAAVGAGERVGRRGDAVGDGDAGAAALCGRGVGAGRLGGAGLVLWDRGPRHGGALHDDAGLCGSTHQRDPARDLPPACLVGLSRRCAVWRAGGRLGDPGRRAHHGGGELHHLARGSCAPGEAGGRRL</sequence>
<evidence type="ECO:0000256" key="1">
    <source>
        <dbReference type="SAM" id="MobiDB-lite"/>
    </source>
</evidence>